<dbReference type="InterPro" id="IPR038740">
    <property type="entry name" value="BioF2-like_GNAT_dom"/>
</dbReference>
<dbReference type="EMBL" id="AP027142">
    <property type="protein sequence ID" value="BDV34961.1"/>
    <property type="molecule type" value="Genomic_DNA"/>
</dbReference>
<dbReference type="Proteomes" id="UP001317629">
    <property type="component" value="Chromosome"/>
</dbReference>
<protein>
    <recommendedName>
        <fullName evidence="1">BioF2-like acetyltransferase domain-containing protein</fullName>
    </recommendedName>
</protein>
<name>A0ABN6VIH6_9HYPH</name>
<accession>A0ABN6VIH6</accession>
<keyword evidence="3" id="KW-1185">Reference proteome</keyword>
<dbReference type="RefSeq" id="WP_281928255.1">
    <property type="nucleotide sequence ID" value="NZ_AP027142.1"/>
</dbReference>
<evidence type="ECO:0000313" key="3">
    <source>
        <dbReference type="Proteomes" id="UP001317629"/>
    </source>
</evidence>
<dbReference type="InterPro" id="IPR016181">
    <property type="entry name" value="Acyl_CoA_acyltransferase"/>
</dbReference>
<proteinExistence type="predicted"/>
<evidence type="ECO:0000313" key="2">
    <source>
        <dbReference type="EMBL" id="BDV34961.1"/>
    </source>
</evidence>
<reference evidence="2 3" key="1">
    <citation type="journal article" date="2023" name="Int. J. Syst. Evol. Microbiol.">
        <title>Methylocystis iwaonis sp. nov., a type II methane-oxidizing bacterium from surface soil of a rice paddy field in Japan, and emended description of the genus Methylocystis (ex Whittenbury et al. 1970) Bowman et al. 1993.</title>
        <authorList>
            <person name="Kaise H."/>
            <person name="Sawadogo J.B."/>
            <person name="Alam M.S."/>
            <person name="Ueno C."/>
            <person name="Dianou D."/>
            <person name="Shinjo R."/>
            <person name="Asakawa S."/>
        </authorList>
    </citation>
    <scope>NUCLEOTIDE SEQUENCE [LARGE SCALE GENOMIC DNA]</scope>
    <source>
        <strain evidence="2 3">SS37A-Re</strain>
    </source>
</reference>
<gene>
    <name evidence="2" type="ORF">SS37A_24900</name>
</gene>
<dbReference type="Pfam" id="PF13480">
    <property type="entry name" value="Acetyltransf_6"/>
    <property type="match status" value="1"/>
</dbReference>
<feature type="domain" description="BioF2-like acetyltransferase" evidence="1">
    <location>
        <begin position="169"/>
        <end position="315"/>
    </location>
</feature>
<sequence length="371" mass="40672">MSIDVFVTFEDARGDWAELAEKAVVSPYQSYRFLSAWHETMGRADGARPLLIVARNAAGRPLALLPLCIERHAGLDIALFLGGRESNFNLPLLDPAAGFTEADLRGLLLDSAQRAPIRPDLIYLRNQPRRFEGLDNPLAFQTARDSASFAYGAALPATVDELAARLSKDTRKKLRKKEARLVERGALSYEHCATGQRAANIIDALIAQKSARFSDIGAEGALDMARVRALLERLSSGDGEGAIELHALSVGERIVATYAGLVRRGRFSAMLNSFDMDEDIARSSPGELLLHALMRNLVARGMTHFDLGAGEARYKNAVCDETIELCDEVISLTTKGALAAPLFSAFLGLKRYIKQNPELTRLYRRARSLLS</sequence>
<evidence type="ECO:0000259" key="1">
    <source>
        <dbReference type="Pfam" id="PF13480"/>
    </source>
</evidence>
<dbReference type="Gene3D" id="3.40.630.30">
    <property type="match status" value="1"/>
</dbReference>
<dbReference type="SUPFAM" id="SSF55729">
    <property type="entry name" value="Acyl-CoA N-acyltransferases (Nat)"/>
    <property type="match status" value="1"/>
</dbReference>
<organism evidence="2 3">
    <name type="scientific">Methylocystis iwaonis</name>
    <dbReference type="NCBI Taxonomy" id="2885079"/>
    <lineage>
        <taxon>Bacteria</taxon>
        <taxon>Pseudomonadati</taxon>
        <taxon>Pseudomonadota</taxon>
        <taxon>Alphaproteobacteria</taxon>
        <taxon>Hyphomicrobiales</taxon>
        <taxon>Methylocystaceae</taxon>
        <taxon>Methylocystis</taxon>
    </lineage>
</organism>